<feature type="domain" description="Helicase ATP-binding" evidence="6">
    <location>
        <begin position="696"/>
        <end position="867"/>
    </location>
</feature>
<evidence type="ECO:0000313" key="8">
    <source>
        <dbReference type="EMBL" id="ODM18496.1"/>
    </source>
</evidence>
<evidence type="ECO:0008006" key="10">
    <source>
        <dbReference type="Google" id="ProtNLM"/>
    </source>
</evidence>
<feature type="compositionally biased region" description="Basic and acidic residues" evidence="5">
    <location>
        <begin position="1623"/>
        <end position="1652"/>
    </location>
</feature>
<dbReference type="InterPro" id="IPR001650">
    <property type="entry name" value="Helicase_C-like"/>
</dbReference>
<dbReference type="InterPro" id="IPR027417">
    <property type="entry name" value="P-loop_NTPase"/>
</dbReference>
<evidence type="ECO:0000256" key="3">
    <source>
        <dbReference type="ARBA" id="ARBA00022806"/>
    </source>
</evidence>
<dbReference type="GO" id="GO:0003676">
    <property type="term" value="F:nucleic acid binding"/>
    <property type="evidence" value="ECO:0007669"/>
    <property type="project" value="InterPro"/>
</dbReference>
<dbReference type="EMBL" id="JXNT01000006">
    <property type="protein sequence ID" value="ODM18496.1"/>
    <property type="molecule type" value="Genomic_DNA"/>
</dbReference>
<feature type="domain" description="Helicase C-terminal" evidence="7">
    <location>
        <begin position="1120"/>
        <end position="1283"/>
    </location>
</feature>
<proteinExistence type="predicted"/>
<dbReference type="InterPro" id="IPR014001">
    <property type="entry name" value="Helicase_ATP-bd"/>
</dbReference>
<dbReference type="SMART" id="SM00487">
    <property type="entry name" value="DEXDc"/>
    <property type="match status" value="1"/>
</dbReference>
<evidence type="ECO:0000259" key="7">
    <source>
        <dbReference type="PROSITE" id="PS51194"/>
    </source>
</evidence>
<dbReference type="STRING" id="573508.A0A1E3BDM9"/>
<feature type="compositionally biased region" description="Basic and acidic residues" evidence="5">
    <location>
        <begin position="1119"/>
        <end position="1129"/>
    </location>
</feature>
<feature type="region of interest" description="Disordered" evidence="5">
    <location>
        <begin position="1093"/>
        <end position="1129"/>
    </location>
</feature>
<dbReference type="SUPFAM" id="SSF52540">
    <property type="entry name" value="P-loop containing nucleoside triphosphate hydrolases"/>
    <property type="match status" value="1"/>
</dbReference>
<dbReference type="GO" id="GO:0004386">
    <property type="term" value="F:helicase activity"/>
    <property type="evidence" value="ECO:0007669"/>
    <property type="project" value="UniProtKB-KW"/>
</dbReference>
<reference evidence="8 9" key="1">
    <citation type="journal article" date="2016" name="BMC Genomics">
        <title>Comparative genomic and transcriptomic analyses of the Fuzhuan brick tea-fermentation fungus Aspergillus cristatus.</title>
        <authorList>
            <person name="Ge Y."/>
            <person name="Wang Y."/>
            <person name="Liu Y."/>
            <person name="Tan Y."/>
            <person name="Ren X."/>
            <person name="Zhang X."/>
            <person name="Hyde K.D."/>
            <person name="Liu Y."/>
            <person name="Liu Z."/>
        </authorList>
    </citation>
    <scope>NUCLEOTIDE SEQUENCE [LARGE SCALE GENOMIC DNA]</scope>
    <source>
        <strain evidence="8 9">GZAAS20.1005</strain>
    </source>
</reference>
<dbReference type="PROSITE" id="PS51194">
    <property type="entry name" value="HELICASE_CTER"/>
    <property type="match status" value="1"/>
</dbReference>
<dbReference type="SMART" id="SM00490">
    <property type="entry name" value="HELICc"/>
    <property type="match status" value="1"/>
</dbReference>
<dbReference type="InterPro" id="IPR052431">
    <property type="entry name" value="SKI2_subfamily_helicases"/>
</dbReference>
<dbReference type="OrthoDB" id="2320933at2759"/>
<dbReference type="GO" id="GO:0005524">
    <property type="term" value="F:ATP binding"/>
    <property type="evidence" value="ECO:0007669"/>
    <property type="project" value="UniProtKB-KW"/>
</dbReference>
<feature type="compositionally biased region" description="Acidic residues" evidence="5">
    <location>
        <begin position="1663"/>
        <end position="1696"/>
    </location>
</feature>
<keyword evidence="3" id="KW-0347">Helicase</keyword>
<dbReference type="Pfam" id="PF00271">
    <property type="entry name" value="Helicase_C"/>
    <property type="match status" value="1"/>
</dbReference>
<dbReference type="InterPro" id="IPR059032">
    <property type="entry name" value="WHD_DDX60"/>
</dbReference>
<feature type="region of interest" description="Disordered" evidence="5">
    <location>
        <begin position="426"/>
        <end position="449"/>
    </location>
</feature>
<dbReference type="GO" id="GO:0005737">
    <property type="term" value="C:cytoplasm"/>
    <property type="evidence" value="ECO:0007669"/>
    <property type="project" value="TreeGrafter"/>
</dbReference>
<gene>
    <name evidence="8" type="ORF">SI65_06367</name>
</gene>
<evidence type="ECO:0000256" key="4">
    <source>
        <dbReference type="ARBA" id="ARBA00022840"/>
    </source>
</evidence>
<accession>A0A1E3BDM9</accession>
<dbReference type="PANTHER" id="PTHR44533:SF4">
    <property type="entry name" value="DEAD_H RNA HELICASE, PUTATIVE-RELATED"/>
    <property type="match status" value="1"/>
</dbReference>
<keyword evidence="2" id="KW-0378">Hydrolase</keyword>
<dbReference type="InterPro" id="IPR055124">
    <property type="entry name" value="PIN-like_DDX60"/>
</dbReference>
<dbReference type="GO" id="GO:0016787">
    <property type="term" value="F:hydrolase activity"/>
    <property type="evidence" value="ECO:0007669"/>
    <property type="project" value="UniProtKB-KW"/>
</dbReference>
<dbReference type="InterPro" id="IPR011545">
    <property type="entry name" value="DEAD/DEAH_box_helicase_dom"/>
</dbReference>
<feature type="compositionally biased region" description="Acidic residues" evidence="5">
    <location>
        <begin position="1613"/>
        <end position="1622"/>
    </location>
</feature>
<dbReference type="Pfam" id="PF26076">
    <property type="entry name" value="WHD_DDX60"/>
    <property type="match status" value="1"/>
</dbReference>
<evidence type="ECO:0000259" key="6">
    <source>
        <dbReference type="PROSITE" id="PS51192"/>
    </source>
</evidence>
<keyword evidence="1" id="KW-0547">Nucleotide-binding</keyword>
<sequence length="1726" mass="196302">MEGWYSSLDSRSLDLVSDYAGRELFCLEGDSLVLECLDDPALDFEDGFQLLHAVYMVERFLSKLVSTKCNFHVIFFDENRDLASLAASKDVYRSKYKLAREVIYQHLKTYLQKGYPDIQVHQFPAVNSPDFQQHIQTYSVYFAMCHNGALRRKNVPSVEPMLKVIANIMDTGLDVAVINEIEWRDIKVITRVIQARSLTPDSLSECTQSFQSLAISVDDNQRSNMSMREALTLAALSRLLLETPDEETKGMAGRVLFHLACLKSLSLNERRLMVQELPDPESHGAFLDRFCQAANAILRSLEWNNTTKCGWENDIHDLIDGRVLRSCVLNTAWTDRETDLSSQLESSYNTIMKCYQDISEFVHNQASNLSGDQTEIAKSGSANDPKVSMALLPFQNKVFDAHLASVRVAVDDSHIETYKNAIRDNRHWHNGNQLGPKRPINSPQRPYNKWRNPNIWKQIRFRDMGKYAMSLTNAKGIALEPQHIISPELRKAQAKGKISTKSSKGKKFAEENEMKTLAREDTSWIASWKNQVKKIEAMEPRLQIEECQSYIEKLDNRKGDLLEPEARLYLLSLLIIQYQGSRETEERVGLAIETWNQVRILRKKVVRMTLQCYQEFQSLCNKLQVPDVPHPSSTQSNRPLSFPSRAESIKSEQLGAPLNFQQFQMLHCGPLMDRQTGAKPDERVPFEPDKWQRDVLDELDQNNSLFVVAPTSAGKTFISFHAISKVLQEDDTGVLIYVAPTKALVNQIAAEIHARFTKKYPSNSGQSVWAIHTRDIRFNDPMKCQVLVTVPHMLQIMLLSPANAKTWAPRVKCIVFDEIHSIGQADDGLVWEQLLLLAPCRIIALSATVGNPTEFADWLSVTQKSLGIDLKLVQYGQRYSDLRKYFYTPPKKFKFQGLSRTKHKGLLESELVQGLHPIHPVTSLRNEQRQMTEDLSLEPRDCYVLWETMVKHSSAEFPVPETLRPENRMPSFIRRSDVFEWERCLKDHLATWMINPQSPFNEVRAELDSKFSSSDRLPKKTATMEKDDMCDSVFPLLVNLHQQNALPALLFNYERMACEQIAESVLKKLRAAEGVYKDGTAWNKKMAEYQKYQASKAKKAHEAGKRKSSQNESNPDPAEYERHPFDGFDPDRPLEQFSFAGIRGQDWEKLKKDIDELKRFNINPVLLEALTRGIGVHHAGLNKRYRHFVEGLFRRGFLRVVVATGTLALGINMPCSTVVFCGDSPFLTALNYRQASGRAGRRGFDLLGNVIFHGISLSKAYQLISSRLPDLNGHFPITTSLVLRLCILLHNSDESPYAVRAINSLLAQPRLCLGGVDSRDKVLHHLRFSIEYLRRQKLLGRHGEPIYLARSVAHLYYTENSAFVFHALLREGYFETVCRANQGNTEQKLRTLMIVMSHLFGRKSLGKRYEKLLKNKEDIKSPSAVKLPDIPPEAAEIMHKHHNEILKTYTAYVSTYIDQHLQTPETNLPLTGLSVGGAGNPPLSQTLGSSSPNLYRSPFVGLSGHSDDFTSIKDLCQTVRSEVFLEESVIPHLTVYPDGDMPPLNAYLYDFFCHGNLQPLEVANHISRSDAWFLLNNFSLILATIIVALESYLDPSIEERGDVEEPMGAGDHDGDDSEEDEVGDVKSDGEQVKEQPIDTKKSPSKQSPDKAKPKPAPIRKFNDDEEDDDELLDNWDDGSCGEEIEHDETDNSDEPEKENLVVSKEVLKAFKELKDKFDEKFHEIFA</sequence>
<dbReference type="VEuPathDB" id="FungiDB:SI65_06367"/>
<dbReference type="Pfam" id="PF23002">
    <property type="entry name" value="PIN-like_DDX60"/>
    <property type="match status" value="1"/>
</dbReference>
<dbReference type="Proteomes" id="UP000094569">
    <property type="component" value="Unassembled WGS sequence"/>
</dbReference>
<keyword evidence="4" id="KW-0067">ATP-binding</keyword>
<dbReference type="Pfam" id="PF00270">
    <property type="entry name" value="DEAD"/>
    <property type="match status" value="1"/>
</dbReference>
<evidence type="ECO:0000313" key="9">
    <source>
        <dbReference type="Proteomes" id="UP000094569"/>
    </source>
</evidence>
<protein>
    <recommendedName>
        <fullName evidence="10">Helicase</fullName>
    </recommendedName>
</protein>
<organism evidence="8 9">
    <name type="scientific">Aspergillus cristatus</name>
    <name type="common">Chinese Fuzhuan brick tea-fermentation fungus</name>
    <name type="synonym">Eurotium cristatum</name>
    <dbReference type="NCBI Taxonomy" id="573508"/>
    <lineage>
        <taxon>Eukaryota</taxon>
        <taxon>Fungi</taxon>
        <taxon>Dikarya</taxon>
        <taxon>Ascomycota</taxon>
        <taxon>Pezizomycotina</taxon>
        <taxon>Eurotiomycetes</taxon>
        <taxon>Eurotiomycetidae</taxon>
        <taxon>Eurotiales</taxon>
        <taxon>Aspergillaceae</taxon>
        <taxon>Aspergillus</taxon>
        <taxon>Aspergillus subgen. Aspergillus</taxon>
    </lineage>
</organism>
<feature type="region of interest" description="Disordered" evidence="5">
    <location>
        <begin position="1601"/>
        <end position="1698"/>
    </location>
</feature>
<comment type="caution">
    <text evidence="8">The sequence shown here is derived from an EMBL/GenBank/DDBJ whole genome shotgun (WGS) entry which is preliminary data.</text>
</comment>
<dbReference type="Gene3D" id="3.40.50.300">
    <property type="entry name" value="P-loop containing nucleotide triphosphate hydrolases"/>
    <property type="match status" value="2"/>
</dbReference>
<name>A0A1E3BDM9_ASPCR</name>
<dbReference type="FunFam" id="3.40.50.300:FF:001039">
    <property type="entry name" value="ATP-dependent RNA helicase DDX60"/>
    <property type="match status" value="1"/>
</dbReference>
<evidence type="ECO:0000256" key="1">
    <source>
        <dbReference type="ARBA" id="ARBA00022741"/>
    </source>
</evidence>
<dbReference type="PANTHER" id="PTHR44533">
    <property type="entry name" value="DEAD/H RNA HELICASE, PUTATIVE-RELATED"/>
    <property type="match status" value="1"/>
</dbReference>
<evidence type="ECO:0000256" key="5">
    <source>
        <dbReference type="SAM" id="MobiDB-lite"/>
    </source>
</evidence>
<dbReference type="PROSITE" id="PS51192">
    <property type="entry name" value="HELICASE_ATP_BIND_1"/>
    <property type="match status" value="1"/>
</dbReference>
<evidence type="ECO:0000256" key="2">
    <source>
        <dbReference type="ARBA" id="ARBA00022801"/>
    </source>
</evidence>
<keyword evidence="9" id="KW-1185">Reference proteome</keyword>